<gene>
    <name evidence="1" type="primary">ORF217143</name>
</gene>
<evidence type="ECO:0000313" key="1">
    <source>
        <dbReference type="EMBL" id="CEK97871.1"/>
    </source>
</evidence>
<dbReference type="EMBL" id="HACG01051000">
    <property type="protein sequence ID" value="CEK97871.1"/>
    <property type="molecule type" value="Transcribed_RNA"/>
</dbReference>
<proteinExistence type="predicted"/>
<organism evidence="1">
    <name type="scientific">Arion vulgaris</name>
    <dbReference type="NCBI Taxonomy" id="1028688"/>
    <lineage>
        <taxon>Eukaryota</taxon>
        <taxon>Metazoa</taxon>
        <taxon>Spiralia</taxon>
        <taxon>Lophotrochozoa</taxon>
        <taxon>Mollusca</taxon>
        <taxon>Gastropoda</taxon>
        <taxon>Heterobranchia</taxon>
        <taxon>Euthyneura</taxon>
        <taxon>Panpulmonata</taxon>
        <taxon>Eupulmonata</taxon>
        <taxon>Stylommatophora</taxon>
        <taxon>Helicina</taxon>
        <taxon>Arionoidea</taxon>
        <taxon>Arionidae</taxon>
        <taxon>Arion</taxon>
    </lineage>
</organism>
<reference evidence="1" key="1">
    <citation type="submission" date="2014-12" db="EMBL/GenBank/DDBJ databases">
        <title>Insight into the proteome of Arion vulgaris.</title>
        <authorList>
            <person name="Aradska J."/>
            <person name="Bulat T."/>
            <person name="Smidak R."/>
            <person name="Sarate P."/>
            <person name="Gangsoo J."/>
            <person name="Sialana F."/>
            <person name="Bilban M."/>
            <person name="Lubec G."/>
        </authorList>
    </citation>
    <scope>NUCLEOTIDE SEQUENCE</scope>
    <source>
        <tissue evidence="1">Skin</tissue>
    </source>
</reference>
<accession>A0A0B7BZR6</accession>
<protein>
    <submittedName>
        <fullName evidence="1">Uncharacterized protein</fullName>
    </submittedName>
</protein>
<dbReference type="AlphaFoldDB" id="A0A0B7BZR6"/>
<name>A0A0B7BZR6_9EUPU</name>
<sequence>MKNRTRMIMNISDNFKKQRQINNTQKQNCRILYQELLSFYPDVDFFGSLVKYMSLRSAYG</sequence>